<dbReference type="InterPro" id="IPR001965">
    <property type="entry name" value="Znf_PHD"/>
</dbReference>
<dbReference type="Pfam" id="PF00628">
    <property type="entry name" value="PHD"/>
    <property type="match status" value="1"/>
</dbReference>
<evidence type="ECO:0000313" key="7">
    <source>
        <dbReference type="Proteomes" id="UP000752171"/>
    </source>
</evidence>
<protein>
    <recommendedName>
        <fullName evidence="5">PHD-type domain-containing protein</fullName>
    </recommendedName>
</protein>
<evidence type="ECO:0000256" key="3">
    <source>
        <dbReference type="ARBA" id="ARBA00022833"/>
    </source>
</evidence>
<dbReference type="InterPro" id="IPR013083">
    <property type="entry name" value="Znf_RING/FYVE/PHD"/>
</dbReference>
<dbReference type="SUPFAM" id="SSF57903">
    <property type="entry name" value="FYVE/PHD zinc finger"/>
    <property type="match status" value="1"/>
</dbReference>
<evidence type="ECO:0000256" key="1">
    <source>
        <dbReference type="ARBA" id="ARBA00022723"/>
    </source>
</evidence>
<dbReference type="InterPro" id="IPR011011">
    <property type="entry name" value="Znf_FYVE_PHD"/>
</dbReference>
<sequence length="79" mass="9183">MCQYRGQMALDILRGSVLRDEYCSVCGLRDLPQSKKTCVWIQCERCQRWFHLECLKIAIPAKDVQWFCVLCLNPADSQA</sequence>
<organism evidence="6 7">
    <name type="scientific">Astyanax mexicanus</name>
    <name type="common">Blind cave fish</name>
    <name type="synonym">Astyanax fasciatus mexicanus</name>
    <dbReference type="NCBI Taxonomy" id="7994"/>
    <lineage>
        <taxon>Eukaryota</taxon>
        <taxon>Metazoa</taxon>
        <taxon>Chordata</taxon>
        <taxon>Craniata</taxon>
        <taxon>Vertebrata</taxon>
        <taxon>Euteleostomi</taxon>
        <taxon>Actinopterygii</taxon>
        <taxon>Neopterygii</taxon>
        <taxon>Teleostei</taxon>
        <taxon>Ostariophysi</taxon>
        <taxon>Characiformes</taxon>
        <taxon>Characoidei</taxon>
        <taxon>Acestrorhamphidae</taxon>
        <taxon>Acestrorhamphinae</taxon>
        <taxon>Astyanax</taxon>
    </lineage>
</organism>
<dbReference type="InterPro" id="IPR019786">
    <property type="entry name" value="Zinc_finger_PHD-type_CS"/>
</dbReference>
<dbReference type="AlphaFoldDB" id="A0A8T2M5Z7"/>
<dbReference type="InterPro" id="IPR019787">
    <property type="entry name" value="Znf_PHD-finger"/>
</dbReference>
<keyword evidence="1" id="KW-0479">Metal-binding</keyword>
<dbReference type="GO" id="GO:0008270">
    <property type="term" value="F:zinc ion binding"/>
    <property type="evidence" value="ECO:0007669"/>
    <property type="project" value="UniProtKB-KW"/>
</dbReference>
<evidence type="ECO:0000313" key="6">
    <source>
        <dbReference type="EMBL" id="KAG9276381.1"/>
    </source>
</evidence>
<dbReference type="SMART" id="SM00249">
    <property type="entry name" value="PHD"/>
    <property type="match status" value="1"/>
</dbReference>
<evidence type="ECO:0000256" key="2">
    <source>
        <dbReference type="ARBA" id="ARBA00022771"/>
    </source>
</evidence>
<accession>A0A8T2M5Z7</accession>
<feature type="domain" description="PHD-type" evidence="5">
    <location>
        <begin position="20"/>
        <end position="74"/>
    </location>
</feature>
<dbReference type="PROSITE" id="PS01359">
    <property type="entry name" value="ZF_PHD_1"/>
    <property type="match status" value="1"/>
</dbReference>
<dbReference type="Gene3D" id="3.30.40.10">
    <property type="entry name" value="Zinc/RING finger domain, C3HC4 (zinc finger)"/>
    <property type="match status" value="1"/>
</dbReference>
<name>A0A8T2M5Z7_ASTMX</name>
<comment type="caution">
    <text evidence="6">The sequence shown here is derived from an EMBL/GenBank/DDBJ whole genome shotgun (WGS) entry which is preliminary data.</text>
</comment>
<dbReference type="PROSITE" id="PS50016">
    <property type="entry name" value="ZF_PHD_2"/>
    <property type="match status" value="1"/>
</dbReference>
<proteinExistence type="predicted"/>
<keyword evidence="3" id="KW-0862">Zinc</keyword>
<gene>
    <name evidence="6" type="ORF">AMEX_G8693</name>
</gene>
<evidence type="ECO:0000256" key="4">
    <source>
        <dbReference type="PROSITE-ProRule" id="PRU00146"/>
    </source>
</evidence>
<dbReference type="Proteomes" id="UP000752171">
    <property type="component" value="Unassembled WGS sequence"/>
</dbReference>
<keyword evidence="2 4" id="KW-0863">Zinc-finger</keyword>
<evidence type="ECO:0000259" key="5">
    <source>
        <dbReference type="PROSITE" id="PS50016"/>
    </source>
</evidence>
<reference evidence="6 7" key="1">
    <citation type="submission" date="2021-07" db="EMBL/GenBank/DDBJ databases">
        <authorList>
            <person name="Imarazene B."/>
            <person name="Zahm M."/>
            <person name="Klopp C."/>
            <person name="Cabau C."/>
            <person name="Beille S."/>
            <person name="Jouanno E."/>
            <person name="Castinel A."/>
            <person name="Lluch J."/>
            <person name="Gil L."/>
            <person name="Kuchtly C."/>
            <person name="Lopez Roques C."/>
            <person name="Donnadieu C."/>
            <person name="Parrinello H."/>
            <person name="Journot L."/>
            <person name="Du K."/>
            <person name="Schartl M."/>
            <person name="Retaux S."/>
            <person name="Guiguen Y."/>
        </authorList>
    </citation>
    <scope>NUCLEOTIDE SEQUENCE [LARGE SCALE GENOMIC DNA]</scope>
    <source>
        <strain evidence="6">Pach_M1</strain>
        <tissue evidence="6">Testis</tissue>
    </source>
</reference>
<dbReference type="EMBL" id="JAICCE010000006">
    <property type="protein sequence ID" value="KAG9276381.1"/>
    <property type="molecule type" value="Genomic_DNA"/>
</dbReference>